<reference evidence="1" key="1">
    <citation type="submission" date="2021-02" db="EMBL/GenBank/DDBJ databases">
        <title>Genome sequence Cadophora malorum strain M34.</title>
        <authorList>
            <person name="Stefanovic E."/>
            <person name="Vu D."/>
            <person name="Scully C."/>
            <person name="Dijksterhuis J."/>
            <person name="Roader J."/>
            <person name="Houbraken J."/>
        </authorList>
    </citation>
    <scope>NUCLEOTIDE SEQUENCE</scope>
    <source>
        <strain evidence="1">M34</strain>
    </source>
</reference>
<protein>
    <submittedName>
        <fullName evidence="1">Uncharacterized protein</fullName>
    </submittedName>
</protein>
<dbReference type="Proteomes" id="UP000664132">
    <property type="component" value="Unassembled WGS sequence"/>
</dbReference>
<proteinExistence type="predicted"/>
<dbReference type="AlphaFoldDB" id="A0A8H7TD16"/>
<evidence type="ECO:0000313" key="1">
    <source>
        <dbReference type="EMBL" id="KAG4416601.1"/>
    </source>
</evidence>
<name>A0A8H7TD16_9HELO</name>
<keyword evidence="2" id="KW-1185">Reference proteome</keyword>
<sequence length="148" mass="16346">MSKSRHFLFVETDKADEIFSGGRGTNGSKKSTEVWLDRFDRVQSSMDFLWDRINDISMQHMNGTATKQAQKPTQDPQFTIINSSRTYTYFNCNTTAADSRMTPVTILNGMFISDADLIPTIVDANAFLQAMGDAGLGASQNSGSPVVF</sequence>
<gene>
    <name evidence="1" type="ORF">IFR04_010244</name>
</gene>
<comment type="caution">
    <text evidence="1">The sequence shown here is derived from an EMBL/GenBank/DDBJ whole genome shotgun (WGS) entry which is preliminary data.</text>
</comment>
<organism evidence="1 2">
    <name type="scientific">Cadophora malorum</name>
    <dbReference type="NCBI Taxonomy" id="108018"/>
    <lineage>
        <taxon>Eukaryota</taxon>
        <taxon>Fungi</taxon>
        <taxon>Dikarya</taxon>
        <taxon>Ascomycota</taxon>
        <taxon>Pezizomycotina</taxon>
        <taxon>Leotiomycetes</taxon>
        <taxon>Helotiales</taxon>
        <taxon>Ploettnerulaceae</taxon>
        <taxon>Cadophora</taxon>
    </lineage>
</organism>
<dbReference type="EMBL" id="JAFJYH010000180">
    <property type="protein sequence ID" value="KAG4416601.1"/>
    <property type="molecule type" value="Genomic_DNA"/>
</dbReference>
<accession>A0A8H7TD16</accession>
<evidence type="ECO:0000313" key="2">
    <source>
        <dbReference type="Proteomes" id="UP000664132"/>
    </source>
</evidence>